<proteinExistence type="predicted"/>
<dbReference type="GO" id="GO:0016747">
    <property type="term" value="F:acyltransferase activity, transferring groups other than amino-acyl groups"/>
    <property type="evidence" value="ECO:0007669"/>
    <property type="project" value="InterPro"/>
</dbReference>
<dbReference type="GeneID" id="93725174"/>
<dbReference type="HOGENOM" id="CLU_784995_0_0_9"/>
<keyword evidence="1" id="KW-0812">Transmembrane</keyword>
<dbReference type="AlphaFoldDB" id="G2T433"/>
<dbReference type="KEGG" id="rho:RHOM_11850"/>
<evidence type="ECO:0000256" key="1">
    <source>
        <dbReference type="SAM" id="Phobius"/>
    </source>
</evidence>
<feature type="transmembrane region" description="Helical" evidence="1">
    <location>
        <begin position="233"/>
        <end position="255"/>
    </location>
</feature>
<dbReference type="InterPro" id="IPR016181">
    <property type="entry name" value="Acyl_CoA_acyltransferase"/>
</dbReference>
<dbReference type="EMBL" id="CP003040">
    <property type="protein sequence ID" value="AEN97478.1"/>
    <property type="molecule type" value="Genomic_DNA"/>
</dbReference>
<keyword evidence="1" id="KW-1133">Transmembrane helix</keyword>
<dbReference type="RefSeq" id="WP_014080489.1">
    <property type="nucleotide sequence ID" value="NC_015977.1"/>
</dbReference>
<gene>
    <name evidence="3" type="ordered locus">RHOM_11850</name>
</gene>
<dbReference type="SUPFAM" id="SSF55729">
    <property type="entry name" value="Acyl-CoA N-acyltransferases (Nat)"/>
    <property type="match status" value="1"/>
</dbReference>
<dbReference type="STRING" id="585394.RHOM_11850"/>
<evidence type="ECO:0000259" key="2">
    <source>
        <dbReference type="PROSITE" id="PS51186"/>
    </source>
</evidence>
<accession>G2T433</accession>
<evidence type="ECO:0000313" key="3">
    <source>
        <dbReference type="EMBL" id="AEN97478.1"/>
    </source>
</evidence>
<keyword evidence="4" id="KW-1185">Reference proteome</keyword>
<dbReference type="Proteomes" id="UP000008178">
    <property type="component" value="Chromosome"/>
</dbReference>
<dbReference type="InterPro" id="IPR000182">
    <property type="entry name" value="GNAT_dom"/>
</dbReference>
<organism evidence="3 4">
    <name type="scientific">Roseburia hominis (strain DSM 16839 / JCM 17582 / NCIMB 14029 / A2-183)</name>
    <dbReference type="NCBI Taxonomy" id="585394"/>
    <lineage>
        <taxon>Bacteria</taxon>
        <taxon>Bacillati</taxon>
        <taxon>Bacillota</taxon>
        <taxon>Clostridia</taxon>
        <taxon>Lachnospirales</taxon>
        <taxon>Lachnospiraceae</taxon>
        <taxon>Roseburia</taxon>
    </lineage>
</organism>
<dbReference type="Gene3D" id="3.40.630.30">
    <property type="match status" value="1"/>
</dbReference>
<protein>
    <submittedName>
        <fullName evidence="3">Putative acetyltransferase</fullName>
    </submittedName>
</protein>
<name>G2T433_ROSHA</name>
<feature type="transmembrane region" description="Helical" evidence="1">
    <location>
        <begin position="188"/>
        <end position="221"/>
    </location>
</feature>
<keyword evidence="1" id="KW-0472">Membrane</keyword>
<evidence type="ECO:0000313" key="4">
    <source>
        <dbReference type="Proteomes" id="UP000008178"/>
    </source>
</evidence>
<reference evidence="3 4" key="1">
    <citation type="journal article" date="2015" name="Genome Announc.">
        <title>Complete genome sequence of the human gut symbiont Roseburia hominis.</title>
        <authorList>
            <person name="Travis A.J."/>
            <person name="Kelly D."/>
            <person name="Flint H.J."/>
            <person name="Aminov R.I."/>
        </authorList>
    </citation>
    <scope>NUCLEOTIDE SEQUENCE [LARGE SCALE GENOMIC DNA]</scope>
    <source>
        <strain evidence="4">DSM 16839 / JCM 17582 / NCIMB 14029 / A2-183</strain>
    </source>
</reference>
<dbReference type="PROSITE" id="PS51186">
    <property type="entry name" value="GNAT"/>
    <property type="match status" value="1"/>
</dbReference>
<sequence>MMIRRAAIQDLEQIMQIYARAVQYMHASGNPNQWVEGYPSRALIEEDIARGVSYVVDRDGVIEAVFSYIEGEDPTYRQIGQGMWRTNGSYGTVHRLASAGRLRGVAGICFSWCAEQAKMHGCSSLRADTHQDNRIMQHLLQKNGFVYCGVIHLANGAPRLAFERAAVAPEGVNPGMPQQKQKGDGRGYGIASLILGIVSVLLFCTCINWVTGILAIIFGIIQITKNKEHGLAIGGIITAAISMVLSVVLYLAMWFGMTNAGITYEDLLYDQYDDSYDSDGSDAWYDGDGNGSYDGGGNDGWYDDGGNDGWYDGGGNDGWYDGDGSGGYDYYNDPYDYFRDYYDVQEPGGNQFM</sequence>
<keyword evidence="3" id="KW-0808">Transferase</keyword>
<dbReference type="eggNOG" id="COG1670">
    <property type="taxonomic scope" value="Bacteria"/>
</dbReference>
<feature type="domain" description="N-acetyltransferase" evidence="2">
    <location>
        <begin position="1"/>
        <end position="169"/>
    </location>
</feature>